<organism evidence="1">
    <name type="scientific">Rhizoctonia solani</name>
    <dbReference type="NCBI Taxonomy" id="456999"/>
    <lineage>
        <taxon>Eukaryota</taxon>
        <taxon>Fungi</taxon>
        <taxon>Dikarya</taxon>
        <taxon>Basidiomycota</taxon>
        <taxon>Agaricomycotina</taxon>
        <taxon>Agaricomycetes</taxon>
        <taxon>Cantharellales</taxon>
        <taxon>Ceratobasidiaceae</taxon>
        <taxon>Rhizoctonia</taxon>
    </lineage>
</organism>
<evidence type="ECO:0000313" key="1">
    <source>
        <dbReference type="EMBL" id="AGK45389.1"/>
    </source>
</evidence>
<dbReference type="AlphaFoldDB" id="N0A6X4"/>
<accession>N0A6X4</accession>
<name>N0A6X4_9AGAM</name>
<reference evidence="1" key="2">
    <citation type="journal article" date="2014" name="FEMS Microbiol. Lett.">
        <title>Mobile elements and mitochondrial genome expansion in the soil fungus and potato pathogen Rhizoctonia solani AG-3.</title>
        <authorList>
            <person name="Losada L."/>
            <person name="Pakala S.B."/>
            <person name="Fedorova N.D."/>
            <person name="Joardar V."/>
            <person name="Shabalina S.A."/>
            <person name="Hostetler J."/>
            <person name="Pakala S.M."/>
            <person name="Zafar N."/>
            <person name="Thomas E."/>
            <person name="Rodriguez-Carres M."/>
            <person name="Dean R."/>
            <person name="Vilgalys R."/>
            <person name="Nierman W.C."/>
            <person name="Cubeta M.A."/>
        </authorList>
    </citation>
    <scope>NUCLEOTIDE SEQUENCE</scope>
    <source>
        <strain evidence="1">AG3 Rhs1AP</strain>
    </source>
</reference>
<gene>
    <name evidence="1" type="ORF">RSOL_m00550</name>
</gene>
<keyword evidence="1" id="KW-0496">Mitochondrion</keyword>
<geneLocation type="mitochondrion" evidence="1"/>
<reference evidence="1" key="1">
    <citation type="submission" date="2012-12" db="EMBL/GenBank/DDBJ databases">
        <authorList>
            <person name="Pakala S."/>
            <person name="Fedorova N."/>
            <person name="Joardar V."/>
            <person name="Shabalina S."/>
            <person name="Hostetler J."/>
            <person name="Pakala S."/>
            <person name="Zafar N."/>
            <person name="Nierman W."/>
            <person name="Cubeta M."/>
        </authorList>
    </citation>
    <scope>NUCLEOTIDE SEQUENCE</scope>
    <source>
        <strain evidence="1">AG3 Rhs1AP</strain>
    </source>
</reference>
<protein>
    <submittedName>
        <fullName evidence="1">Uncharacterized protein</fullName>
    </submittedName>
</protein>
<dbReference type="GeneID" id="16029498"/>
<proteinExistence type="predicted"/>
<sequence>MVPIYRDHTALSVRTGPGRAYSVCSATASQGPSTEGPYAPVGLLLGIWNKRRVKNLRFFNPWSFNLNNPVLSTIYRW</sequence>
<dbReference type="EMBL" id="KC352446">
    <property type="protein sequence ID" value="AGK45389.1"/>
    <property type="molecule type" value="Genomic_DNA"/>
</dbReference>
<dbReference type="RefSeq" id="YP_008082013.1">
    <property type="nucleotide sequence ID" value="NC_021436.1"/>
</dbReference>